<dbReference type="EMBL" id="LCBA01000007">
    <property type="protein sequence ID" value="KKS01289.1"/>
    <property type="molecule type" value="Genomic_DNA"/>
</dbReference>
<organism evidence="1 2">
    <name type="scientific">Candidatus Yanofskybacteria bacterium GW2011_GWA2_41_22</name>
    <dbReference type="NCBI Taxonomy" id="1619023"/>
    <lineage>
        <taxon>Bacteria</taxon>
        <taxon>Candidatus Yanofskyibacteriota</taxon>
    </lineage>
</organism>
<sequence>MTDKCPKCGLWYLILDDQKNQARCLNPDCSFKYSCSRTYYLTTFADRNRMVIFPQELGGGLNPAWRNIISDEKANQ</sequence>
<comment type="caution">
    <text evidence="1">The sequence shown here is derived from an EMBL/GenBank/DDBJ whole genome shotgun (WGS) entry which is preliminary data.</text>
</comment>
<name>A0A0G0VKB9_9BACT</name>
<evidence type="ECO:0000313" key="2">
    <source>
        <dbReference type="Proteomes" id="UP000033903"/>
    </source>
</evidence>
<dbReference type="AlphaFoldDB" id="A0A0G0VKB9"/>
<evidence type="ECO:0000313" key="1">
    <source>
        <dbReference type="EMBL" id="KKS01289.1"/>
    </source>
</evidence>
<proteinExistence type="predicted"/>
<dbReference type="Proteomes" id="UP000033903">
    <property type="component" value="Unassembled WGS sequence"/>
</dbReference>
<reference evidence="1 2" key="1">
    <citation type="journal article" date="2015" name="Nature">
        <title>rRNA introns, odd ribosomes, and small enigmatic genomes across a large radiation of phyla.</title>
        <authorList>
            <person name="Brown C.T."/>
            <person name="Hug L.A."/>
            <person name="Thomas B.C."/>
            <person name="Sharon I."/>
            <person name="Castelle C.J."/>
            <person name="Singh A."/>
            <person name="Wilkins M.J."/>
            <person name="Williams K.H."/>
            <person name="Banfield J.F."/>
        </authorList>
    </citation>
    <scope>NUCLEOTIDE SEQUENCE [LARGE SCALE GENOMIC DNA]</scope>
</reference>
<accession>A0A0G0VKB9</accession>
<protein>
    <submittedName>
        <fullName evidence="1">Uncharacterized protein</fullName>
    </submittedName>
</protein>
<gene>
    <name evidence="1" type="ORF">UU54_C0007G0008</name>
</gene>